<feature type="transmembrane region" description="Helical" evidence="5">
    <location>
        <begin position="189"/>
        <end position="210"/>
    </location>
</feature>
<evidence type="ECO:0000313" key="6">
    <source>
        <dbReference type="EMBL" id="MBB4145554.1"/>
    </source>
</evidence>
<feature type="transmembrane region" description="Helical" evidence="5">
    <location>
        <begin position="265"/>
        <end position="282"/>
    </location>
</feature>
<feature type="transmembrane region" description="Helical" evidence="5">
    <location>
        <begin position="156"/>
        <end position="182"/>
    </location>
</feature>
<keyword evidence="5" id="KW-1003">Cell membrane</keyword>
<gene>
    <name evidence="6" type="ORF">GGQ72_004118</name>
</gene>
<keyword evidence="2 5" id="KW-0812">Transmembrane</keyword>
<comment type="subcellular location">
    <subcellularLocation>
        <location evidence="5">Cell membrane</location>
        <topology evidence="5">Multi-pass membrane protein</topology>
    </subcellularLocation>
    <subcellularLocation>
        <location evidence="1">Membrane</location>
        <topology evidence="1">Multi-pass membrane protein</topology>
    </subcellularLocation>
</comment>
<comment type="caution">
    <text evidence="6">The sequence shown here is derived from an EMBL/GenBank/DDBJ whole genome shotgun (WGS) entry which is preliminary data.</text>
</comment>
<feature type="transmembrane region" description="Helical" evidence="5">
    <location>
        <begin position="13"/>
        <end position="46"/>
    </location>
</feature>
<dbReference type="PANTHER" id="PTHR43483">
    <property type="entry name" value="MEMBRANE TRANSPORTER PROTEIN HI_0806-RELATED"/>
    <property type="match status" value="1"/>
</dbReference>
<keyword evidence="7" id="KW-1185">Reference proteome</keyword>
<dbReference type="PANTHER" id="PTHR43483:SF3">
    <property type="entry name" value="MEMBRANE TRANSPORTER PROTEIN HI_0806-RELATED"/>
    <property type="match status" value="1"/>
</dbReference>
<proteinExistence type="inferred from homology"/>
<dbReference type="RefSeq" id="WP_165131744.1">
    <property type="nucleotide sequence ID" value="NZ_CP049249.1"/>
</dbReference>
<dbReference type="GO" id="GO:0005886">
    <property type="term" value="C:plasma membrane"/>
    <property type="evidence" value="ECO:0007669"/>
    <property type="project" value="UniProtKB-SubCell"/>
</dbReference>
<keyword evidence="3 5" id="KW-1133">Transmembrane helix</keyword>
<dbReference type="Proteomes" id="UP000519897">
    <property type="component" value="Unassembled WGS sequence"/>
</dbReference>
<feature type="transmembrane region" description="Helical" evidence="5">
    <location>
        <begin position="230"/>
        <end position="253"/>
    </location>
</feature>
<evidence type="ECO:0000313" key="7">
    <source>
        <dbReference type="Proteomes" id="UP000519897"/>
    </source>
</evidence>
<dbReference type="AlphaFoldDB" id="A0A7W6LJJ6"/>
<keyword evidence="4 5" id="KW-0472">Membrane</keyword>
<comment type="similarity">
    <text evidence="5">Belongs to the 4-toluene sulfonate uptake permease (TSUP) (TC 2.A.102) family.</text>
</comment>
<organism evidence="6 7">
    <name type="scientific">Rhizobium rhizoryzae</name>
    <dbReference type="NCBI Taxonomy" id="451876"/>
    <lineage>
        <taxon>Bacteria</taxon>
        <taxon>Pseudomonadati</taxon>
        <taxon>Pseudomonadota</taxon>
        <taxon>Alphaproteobacteria</taxon>
        <taxon>Hyphomicrobiales</taxon>
        <taxon>Rhizobiaceae</taxon>
        <taxon>Rhizobium/Agrobacterium group</taxon>
        <taxon>Rhizobium</taxon>
    </lineage>
</organism>
<dbReference type="EMBL" id="JACIEC010000008">
    <property type="protein sequence ID" value="MBB4145554.1"/>
    <property type="molecule type" value="Genomic_DNA"/>
</dbReference>
<protein>
    <recommendedName>
        <fullName evidence="5">Probable membrane transporter protein</fullName>
    </recommendedName>
</protein>
<accession>A0A7W6LJJ6</accession>
<feature type="transmembrane region" description="Helical" evidence="5">
    <location>
        <begin position="96"/>
        <end position="113"/>
    </location>
</feature>
<evidence type="ECO:0000256" key="4">
    <source>
        <dbReference type="ARBA" id="ARBA00023136"/>
    </source>
</evidence>
<evidence type="ECO:0000256" key="3">
    <source>
        <dbReference type="ARBA" id="ARBA00022989"/>
    </source>
</evidence>
<sequence>MVAFLGVSVQELALLVIALLLAGCLTGILAGLFGVGGGAIIVPVLYELFRLLGVPEELRMPLCVGTSLAIIIPTSFRSYRTHRSKGAVDRDVLKVWAVPILFGVLAGSVIARYAPPEVFKLVFIAVAGFSAVRLLFGRESWRLGVELPGKPVLRAYGVVIGLLSSLMGIGGGQLSTLMLTFYSRPIHQAVATSSGVGLLVSIPGALGYIYAGWGRAAENPEIAALQFPLAIGYVSLLGAILFIPTSVLCASFGANLAHRLSRRRLELAFGVFLLLICIRFLLSL</sequence>
<evidence type="ECO:0000256" key="1">
    <source>
        <dbReference type="ARBA" id="ARBA00004141"/>
    </source>
</evidence>
<evidence type="ECO:0000256" key="2">
    <source>
        <dbReference type="ARBA" id="ARBA00022692"/>
    </source>
</evidence>
<evidence type="ECO:0000256" key="5">
    <source>
        <dbReference type="RuleBase" id="RU363041"/>
    </source>
</evidence>
<dbReference type="InterPro" id="IPR002781">
    <property type="entry name" value="TM_pro_TauE-like"/>
</dbReference>
<feature type="transmembrane region" description="Helical" evidence="5">
    <location>
        <begin position="58"/>
        <end position="76"/>
    </location>
</feature>
<reference evidence="6 7" key="1">
    <citation type="submission" date="2020-08" db="EMBL/GenBank/DDBJ databases">
        <title>Genomic Encyclopedia of Type Strains, Phase IV (KMG-IV): sequencing the most valuable type-strain genomes for metagenomic binning, comparative biology and taxonomic classification.</title>
        <authorList>
            <person name="Goeker M."/>
        </authorList>
    </citation>
    <scope>NUCLEOTIDE SEQUENCE [LARGE SCALE GENOMIC DNA]</scope>
    <source>
        <strain evidence="6 7">DSM 29514</strain>
    </source>
</reference>
<dbReference type="Pfam" id="PF01925">
    <property type="entry name" value="TauE"/>
    <property type="match status" value="1"/>
</dbReference>
<name>A0A7W6LJJ6_9HYPH</name>